<comment type="caution">
    <text evidence="4">The sequence shown here is derived from an EMBL/GenBank/DDBJ whole genome shotgun (WGS) entry which is preliminary data.</text>
</comment>
<dbReference type="Proteomes" id="UP000681414">
    <property type="component" value="Unassembled WGS sequence"/>
</dbReference>
<dbReference type="PANTHER" id="PTHR41773">
    <property type="entry name" value="GTP PYROPHOSPHATASE-RELATED"/>
    <property type="match status" value="1"/>
</dbReference>
<protein>
    <recommendedName>
        <fullName evidence="3">RelA/SpoT domain-containing protein</fullName>
    </recommendedName>
</protein>
<dbReference type="AlphaFoldDB" id="A0A942TD72"/>
<sequence length="359" mass="42075">MRLSQEQFFKRYNLDRTQFESANINWNNLLEIYEDYSTYKETLKATADYISNLLRTHPGAHTVRSRIKDTEHLIDKIIRKIIRNKDNDPNYYIDINNYKSEITDLIGIRVLHLYKDQAVNIDRFIRENWNLEEKCTIYYREGDYSKPEEHEDSEHFEFKVHEAGYRSWHYLISSQGTKNAHIAEIQVRTIFEEGWSEIDHQLRYPNHIDNMLLTKQLMVLNRVAGSADELANSIRETKVNMTSLVSENQKNKILIEELKTQLDSLLSDYKVEKEDKEKLQAKVKELESSLTVSLPRDGLFKGYNFNGDIAIPGPSSGGYSINSWTKPGNLVIQTEDNTFFDTKKYLSGYTHPAIKRDEN</sequence>
<feature type="domain" description="RelA/SpoT" evidence="3">
    <location>
        <begin position="65"/>
        <end position="210"/>
    </location>
</feature>
<feature type="coiled-coil region" evidence="2">
    <location>
        <begin position="255"/>
        <end position="289"/>
    </location>
</feature>
<reference evidence="4 5" key="1">
    <citation type="submission" date="2021-05" db="EMBL/GenBank/DDBJ databases">
        <title>Novel Bacillus species.</title>
        <authorList>
            <person name="Liu G."/>
        </authorList>
    </citation>
    <scope>NUCLEOTIDE SEQUENCE [LARGE SCALE GENOMIC DNA]</scope>
    <source>
        <strain evidence="5">FJAT-49780</strain>
    </source>
</reference>
<gene>
    <name evidence="4" type="ORF">KHA97_04440</name>
</gene>
<keyword evidence="5" id="KW-1185">Reference proteome</keyword>
<dbReference type="GO" id="GO:0015969">
    <property type="term" value="P:guanosine tetraphosphate metabolic process"/>
    <property type="evidence" value="ECO:0007669"/>
    <property type="project" value="InterPro"/>
</dbReference>
<evidence type="ECO:0000256" key="2">
    <source>
        <dbReference type="SAM" id="Coils"/>
    </source>
</evidence>
<comment type="pathway">
    <text evidence="1">Purine metabolism; ppGpp biosynthesis; ppGpp from GTP: step 1/2.</text>
</comment>
<dbReference type="InterPro" id="IPR043519">
    <property type="entry name" value="NT_sf"/>
</dbReference>
<dbReference type="InterPro" id="IPR007685">
    <property type="entry name" value="RelA_SpoT"/>
</dbReference>
<evidence type="ECO:0000313" key="4">
    <source>
        <dbReference type="EMBL" id="MBS4194319.1"/>
    </source>
</evidence>
<dbReference type="Pfam" id="PF04607">
    <property type="entry name" value="RelA_SpoT"/>
    <property type="match status" value="1"/>
</dbReference>
<name>A0A942TD72_9BACI</name>
<dbReference type="Gene3D" id="3.30.460.10">
    <property type="entry name" value="Beta Polymerase, domain 2"/>
    <property type="match status" value="1"/>
</dbReference>
<organism evidence="4 5">
    <name type="scientific">Lederbergia citri</name>
    <dbReference type="NCBI Taxonomy" id="2833580"/>
    <lineage>
        <taxon>Bacteria</taxon>
        <taxon>Bacillati</taxon>
        <taxon>Bacillota</taxon>
        <taxon>Bacilli</taxon>
        <taxon>Bacillales</taxon>
        <taxon>Bacillaceae</taxon>
        <taxon>Lederbergia</taxon>
    </lineage>
</organism>
<accession>A0A942TD72</accession>
<dbReference type="SUPFAM" id="SSF81301">
    <property type="entry name" value="Nucleotidyltransferase"/>
    <property type="match status" value="1"/>
</dbReference>
<dbReference type="RefSeq" id="WP_213124304.1">
    <property type="nucleotide sequence ID" value="NZ_JAGYPG010000001.1"/>
</dbReference>
<dbReference type="EMBL" id="JAGYPG010000001">
    <property type="protein sequence ID" value="MBS4194319.1"/>
    <property type="molecule type" value="Genomic_DNA"/>
</dbReference>
<dbReference type="Gene3D" id="1.20.5.990">
    <property type="entry name" value="Nemo cc2-lz domain - 1d5 darpin complex"/>
    <property type="match status" value="1"/>
</dbReference>
<evidence type="ECO:0000313" key="5">
    <source>
        <dbReference type="Proteomes" id="UP000681414"/>
    </source>
</evidence>
<evidence type="ECO:0000259" key="3">
    <source>
        <dbReference type="SMART" id="SM00954"/>
    </source>
</evidence>
<dbReference type="CDD" id="cd05399">
    <property type="entry name" value="NT_Rel-Spo_like"/>
    <property type="match status" value="1"/>
</dbReference>
<proteinExistence type="predicted"/>
<dbReference type="PANTHER" id="PTHR41773:SF1">
    <property type="entry name" value="RELA_SPOT DOMAIN-CONTAINING PROTEIN"/>
    <property type="match status" value="1"/>
</dbReference>
<keyword evidence="2" id="KW-0175">Coiled coil</keyword>
<evidence type="ECO:0000256" key="1">
    <source>
        <dbReference type="ARBA" id="ARBA00004976"/>
    </source>
</evidence>
<dbReference type="SMART" id="SM00954">
    <property type="entry name" value="RelA_SpoT"/>
    <property type="match status" value="1"/>
</dbReference>